<feature type="chain" id="PRO_5025588915" evidence="1">
    <location>
        <begin position="20"/>
        <end position="122"/>
    </location>
</feature>
<sequence length="122" mass="13156">MTNTLLRLLRFLSPRLALQAVLKGNHNNLILGTSERVDLIYDYIESLLANNRPVINSLVIYIKLRINYLINSTLIYLAIKSISRKSRFIGRDEERGVGGVGVEGVGGGGGGGGGLVDASMAN</sequence>
<reference evidence="2" key="1">
    <citation type="journal article" date="2020" name="Stud. Mycol.">
        <title>101 Dothideomycetes genomes: a test case for predicting lifestyles and emergence of pathogens.</title>
        <authorList>
            <person name="Haridas S."/>
            <person name="Albert R."/>
            <person name="Binder M."/>
            <person name="Bloem J."/>
            <person name="Labutti K."/>
            <person name="Salamov A."/>
            <person name="Andreopoulos B."/>
            <person name="Baker S."/>
            <person name="Barry K."/>
            <person name="Bills G."/>
            <person name="Bluhm B."/>
            <person name="Cannon C."/>
            <person name="Castanera R."/>
            <person name="Culley D."/>
            <person name="Daum C."/>
            <person name="Ezra D."/>
            <person name="Gonzalez J."/>
            <person name="Henrissat B."/>
            <person name="Kuo A."/>
            <person name="Liang C."/>
            <person name="Lipzen A."/>
            <person name="Lutzoni F."/>
            <person name="Magnuson J."/>
            <person name="Mondo S."/>
            <person name="Nolan M."/>
            <person name="Ohm R."/>
            <person name="Pangilinan J."/>
            <person name="Park H.-J."/>
            <person name="Ramirez L."/>
            <person name="Alfaro M."/>
            <person name="Sun H."/>
            <person name="Tritt A."/>
            <person name="Yoshinaga Y."/>
            <person name="Zwiers L.-H."/>
            <person name="Turgeon B."/>
            <person name="Goodwin S."/>
            <person name="Spatafora J."/>
            <person name="Crous P."/>
            <person name="Grigoriev I."/>
        </authorList>
    </citation>
    <scope>NUCLEOTIDE SEQUENCE</scope>
    <source>
        <strain evidence="2">CBS 121739</strain>
    </source>
</reference>
<name>A0A6A6VRD0_9PEZI</name>
<organism evidence="2 3">
    <name type="scientific">Pseudovirgaria hyperparasitica</name>
    <dbReference type="NCBI Taxonomy" id="470096"/>
    <lineage>
        <taxon>Eukaryota</taxon>
        <taxon>Fungi</taxon>
        <taxon>Dikarya</taxon>
        <taxon>Ascomycota</taxon>
        <taxon>Pezizomycotina</taxon>
        <taxon>Dothideomycetes</taxon>
        <taxon>Dothideomycetes incertae sedis</taxon>
        <taxon>Acrospermales</taxon>
        <taxon>Acrospermaceae</taxon>
        <taxon>Pseudovirgaria</taxon>
    </lineage>
</organism>
<dbReference type="GeneID" id="54482015"/>
<evidence type="ECO:0000313" key="2">
    <source>
        <dbReference type="EMBL" id="KAF2752449.1"/>
    </source>
</evidence>
<feature type="signal peptide" evidence="1">
    <location>
        <begin position="1"/>
        <end position="19"/>
    </location>
</feature>
<keyword evidence="1" id="KW-0732">Signal</keyword>
<keyword evidence="3" id="KW-1185">Reference proteome</keyword>
<dbReference type="Proteomes" id="UP000799437">
    <property type="component" value="Unassembled WGS sequence"/>
</dbReference>
<proteinExistence type="predicted"/>
<dbReference type="AlphaFoldDB" id="A0A6A6VRD0"/>
<evidence type="ECO:0000256" key="1">
    <source>
        <dbReference type="SAM" id="SignalP"/>
    </source>
</evidence>
<dbReference type="EMBL" id="ML996625">
    <property type="protein sequence ID" value="KAF2752449.1"/>
    <property type="molecule type" value="Genomic_DNA"/>
</dbReference>
<gene>
    <name evidence="2" type="ORF">EJ05DRAFT_345522</name>
</gene>
<dbReference type="RefSeq" id="XP_033594907.1">
    <property type="nucleotide sequence ID" value="XM_033740961.1"/>
</dbReference>
<evidence type="ECO:0000313" key="3">
    <source>
        <dbReference type="Proteomes" id="UP000799437"/>
    </source>
</evidence>
<accession>A0A6A6VRD0</accession>
<protein>
    <submittedName>
        <fullName evidence="2">Uncharacterized protein</fullName>
    </submittedName>
</protein>